<evidence type="ECO:0000313" key="3">
    <source>
        <dbReference type="Proteomes" id="UP001175353"/>
    </source>
</evidence>
<keyword evidence="3" id="KW-1185">Reference proteome</keyword>
<accession>A0AAN6QVX0</accession>
<evidence type="ECO:0000313" key="2">
    <source>
        <dbReference type="EMBL" id="KAK0995216.1"/>
    </source>
</evidence>
<proteinExistence type="predicted"/>
<feature type="compositionally biased region" description="Polar residues" evidence="1">
    <location>
        <begin position="1"/>
        <end position="14"/>
    </location>
</feature>
<evidence type="ECO:0000256" key="1">
    <source>
        <dbReference type="SAM" id="MobiDB-lite"/>
    </source>
</evidence>
<dbReference type="AlphaFoldDB" id="A0AAN6QVX0"/>
<organism evidence="2 3">
    <name type="scientific">Friedmanniomyces endolithicus</name>
    <dbReference type="NCBI Taxonomy" id="329885"/>
    <lineage>
        <taxon>Eukaryota</taxon>
        <taxon>Fungi</taxon>
        <taxon>Dikarya</taxon>
        <taxon>Ascomycota</taxon>
        <taxon>Pezizomycotina</taxon>
        <taxon>Dothideomycetes</taxon>
        <taxon>Dothideomycetidae</taxon>
        <taxon>Mycosphaerellales</taxon>
        <taxon>Teratosphaeriaceae</taxon>
        <taxon>Friedmanniomyces</taxon>
    </lineage>
</organism>
<feature type="compositionally biased region" description="Low complexity" evidence="1">
    <location>
        <begin position="250"/>
        <end position="265"/>
    </location>
</feature>
<reference evidence="2" key="1">
    <citation type="submission" date="2023-06" db="EMBL/GenBank/DDBJ databases">
        <title>Black Yeasts Isolated from many extreme environments.</title>
        <authorList>
            <person name="Coleine C."/>
            <person name="Stajich J.E."/>
            <person name="Selbmann L."/>
        </authorList>
    </citation>
    <scope>NUCLEOTIDE SEQUENCE</scope>
    <source>
        <strain evidence="2">CCFEE 5200</strain>
    </source>
</reference>
<comment type="caution">
    <text evidence="2">The sequence shown here is derived from an EMBL/GenBank/DDBJ whole genome shotgun (WGS) entry which is preliminary data.</text>
</comment>
<feature type="region of interest" description="Disordered" evidence="1">
    <location>
        <begin position="250"/>
        <end position="286"/>
    </location>
</feature>
<dbReference type="EMBL" id="JAUJLE010000053">
    <property type="protein sequence ID" value="KAK0995216.1"/>
    <property type="molecule type" value="Genomic_DNA"/>
</dbReference>
<protein>
    <submittedName>
        <fullName evidence="2">Uncharacterized protein</fullName>
    </submittedName>
</protein>
<name>A0AAN6QVX0_9PEZI</name>
<gene>
    <name evidence="2" type="ORF">LTR91_007407</name>
</gene>
<sequence>MTTRNVDHQTTIDSVTPPPNDMPSVTFQATTTSVSPFVLQPQELDILSHSDGFSILREHLAQHYSYELCDKHACADSPTTLAAWLVVRDLLHALLVPVVELFDKACTVASQATHALKLEDLEYAFTGPARSAFVWLQCFLSSEKEREWCYTQGCPACVVNQTLDSEFSIRLLYAACLLSDVHYPFTLEGPTLPSFMFFLHTLEKALEQDPLYGGNFHELMQAKAHATRNGIEDLIHQCLELDVIISQASSSSSDSSSSAASASASPALDPRDGSPNMKVKRSKMARRQARLEVEGEEWIEAMLEKLAIEQSTMPAPAQDPAAVAKSEAVVTVSEVVAVQ</sequence>
<dbReference type="Proteomes" id="UP001175353">
    <property type="component" value="Unassembled WGS sequence"/>
</dbReference>
<feature type="region of interest" description="Disordered" evidence="1">
    <location>
        <begin position="1"/>
        <end position="22"/>
    </location>
</feature>